<dbReference type="RefSeq" id="WP_380591024.1">
    <property type="nucleotide sequence ID" value="NZ_JBHSQJ010000185.1"/>
</dbReference>
<accession>A0ABW1GA41</accession>
<feature type="compositionally biased region" description="Low complexity" evidence="1">
    <location>
        <begin position="510"/>
        <end position="530"/>
    </location>
</feature>
<feature type="transmembrane region" description="Helical" evidence="2">
    <location>
        <begin position="52"/>
        <end position="73"/>
    </location>
</feature>
<organism evidence="3 4">
    <name type="scientific">Streptacidiphilus monticola</name>
    <dbReference type="NCBI Taxonomy" id="2161674"/>
    <lineage>
        <taxon>Bacteria</taxon>
        <taxon>Bacillati</taxon>
        <taxon>Actinomycetota</taxon>
        <taxon>Actinomycetes</taxon>
        <taxon>Kitasatosporales</taxon>
        <taxon>Streptomycetaceae</taxon>
        <taxon>Streptacidiphilus</taxon>
    </lineage>
</organism>
<feature type="transmembrane region" description="Helical" evidence="2">
    <location>
        <begin position="285"/>
        <end position="310"/>
    </location>
</feature>
<comment type="caution">
    <text evidence="3">The sequence shown here is derived from an EMBL/GenBank/DDBJ whole genome shotgun (WGS) entry which is preliminary data.</text>
</comment>
<proteinExistence type="predicted"/>
<gene>
    <name evidence="3" type="ORF">ACFP3V_31200</name>
</gene>
<protein>
    <submittedName>
        <fullName evidence="3">PrsW family glutamic-type intramembrane protease</fullName>
        <ecNumber evidence="3">3.4.-.-</ecNumber>
    </submittedName>
</protein>
<feature type="transmembrane region" description="Helical" evidence="2">
    <location>
        <begin position="155"/>
        <end position="175"/>
    </location>
</feature>
<feature type="transmembrane region" description="Helical" evidence="2">
    <location>
        <begin position="114"/>
        <end position="135"/>
    </location>
</feature>
<feature type="transmembrane region" description="Helical" evidence="2">
    <location>
        <begin position="262"/>
        <end position="279"/>
    </location>
</feature>
<dbReference type="GO" id="GO:0006508">
    <property type="term" value="P:proteolysis"/>
    <property type="evidence" value="ECO:0007669"/>
    <property type="project" value="UniProtKB-KW"/>
</dbReference>
<dbReference type="Proteomes" id="UP001596174">
    <property type="component" value="Unassembled WGS sequence"/>
</dbReference>
<dbReference type="EMBL" id="JBHSQJ010000185">
    <property type="protein sequence ID" value="MFC5911660.1"/>
    <property type="molecule type" value="Genomic_DNA"/>
</dbReference>
<dbReference type="GO" id="GO:0008233">
    <property type="term" value="F:peptidase activity"/>
    <property type="evidence" value="ECO:0007669"/>
    <property type="project" value="UniProtKB-KW"/>
</dbReference>
<feature type="compositionally biased region" description="Pro residues" evidence="1">
    <location>
        <begin position="471"/>
        <end position="494"/>
    </location>
</feature>
<evidence type="ECO:0000256" key="2">
    <source>
        <dbReference type="SAM" id="Phobius"/>
    </source>
</evidence>
<keyword evidence="3" id="KW-0645">Protease</keyword>
<feature type="transmembrane region" description="Helical" evidence="2">
    <location>
        <begin position="187"/>
        <end position="207"/>
    </location>
</feature>
<dbReference type="Pfam" id="PF13367">
    <property type="entry name" value="PrsW-protease"/>
    <property type="match status" value="1"/>
</dbReference>
<feature type="region of interest" description="Disordered" evidence="1">
    <location>
        <begin position="440"/>
        <end position="539"/>
    </location>
</feature>
<keyword evidence="2" id="KW-0472">Membrane</keyword>
<keyword evidence="4" id="KW-1185">Reference proteome</keyword>
<keyword evidence="3" id="KW-0378">Hydrolase</keyword>
<feature type="transmembrane region" description="Helical" evidence="2">
    <location>
        <begin position="236"/>
        <end position="255"/>
    </location>
</feature>
<name>A0ABW1GA41_9ACTN</name>
<evidence type="ECO:0000313" key="3">
    <source>
        <dbReference type="EMBL" id="MFC5911660.1"/>
    </source>
</evidence>
<evidence type="ECO:0000256" key="1">
    <source>
        <dbReference type="SAM" id="MobiDB-lite"/>
    </source>
</evidence>
<dbReference type="PANTHER" id="PTHR36844">
    <property type="entry name" value="PROTEASE PRSW"/>
    <property type="match status" value="1"/>
</dbReference>
<feature type="transmembrane region" description="Helical" evidence="2">
    <location>
        <begin position="79"/>
        <end position="102"/>
    </location>
</feature>
<evidence type="ECO:0000313" key="4">
    <source>
        <dbReference type="Proteomes" id="UP001596174"/>
    </source>
</evidence>
<feature type="region of interest" description="Disordered" evidence="1">
    <location>
        <begin position="1"/>
        <end position="25"/>
    </location>
</feature>
<keyword evidence="2" id="KW-0812">Transmembrane</keyword>
<reference evidence="4" key="1">
    <citation type="journal article" date="2019" name="Int. J. Syst. Evol. Microbiol.">
        <title>The Global Catalogue of Microorganisms (GCM) 10K type strain sequencing project: providing services to taxonomists for standard genome sequencing and annotation.</title>
        <authorList>
            <consortium name="The Broad Institute Genomics Platform"/>
            <consortium name="The Broad Institute Genome Sequencing Center for Infectious Disease"/>
            <person name="Wu L."/>
            <person name="Ma J."/>
        </authorList>
    </citation>
    <scope>NUCLEOTIDE SEQUENCE [LARGE SCALE GENOMIC DNA]</scope>
    <source>
        <strain evidence="4">JCM 4816</strain>
    </source>
</reference>
<dbReference type="EC" id="3.4.-.-" evidence="3"/>
<keyword evidence="2" id="KW-1133">Transmembrane helix</keyword>
<sequence length="539" mass="58583">MSSAQPEPSAVNEMPSPLPQVPQAEPGTAEPAFALPARFRYKAPRNLLENKALRLTAIVIVLALCAVAIMAMVHKQTGTAGFTVGLCLAVLPVPLVLGAFYWLDRVEPKPWRNLLFCFAWGASAATLVAILANTWATSLLISHQIGGGETMGASLVAPLVEESAKGAAILLIFLFRRRDLTGIVDGAVYAGFTATGFAFTENILYIGRSVLDGNEEGLGLTETVVTFLLREVMSPFAHPLFTTMTGIGFGIAALTRVRWQRICAPIAGWVFAMLLHGTWNSAPVLGAFGFIGVYFLFMVPLFALTVWLVVWSRGSELKVIARQLPVYVTAGWLAQPVPLVLSSMRTRRQARALAQFTQGSAGDRAMREYQSFATSLAFLRERAARGVPTPDFTEREQELLHHLWQRRQQVTPVLERVGAQEWYRTHPPVAPGFAWGPAPAPGHPARLPQQAGPVAGAQWPHMQQPQQPYGRPYPQPYGHPYPQPFRPPGYPVQPYPGAGYRPAVPPQQPAVPAEAESPAEAPTSEPAQAADQPPTNSES</sequence>
<dbReference type="InterPro" id="IPR026898">
    <property type="entry name" value="PrsW"/>
</dbReference>
<dbReference type="PANTHER" id="PTHR36844:SF1">
    <property type="entry name" value="PROTEASE PRSW"/>
    <property type="match status" value="1"/>
</dbReference>